<organism evidence="1 2">
    <name type="scientific">Candida verbasci</name>
    <dbReference type="NCBI Taxonomy" id="1227364"/>
    <lineage>
        <taxon>Eukaryota</taxon>
        <taxon>Fungi</taxon>
        <taxon>Dikarya</taxon>
        <taxon>Ascomycota</taxon>
        <taxon>Saccharomycotina</taxon>
        <taxon>Pichiomycetes</taxon>
        <taxon>Debaryomycetaceae</taxon>
        <taxon>Candida/Lodderomyces clade</taxon>
        <taxon>Candida</taxon>
    </lineage>
</organism>
<dbReference type="GO" id="GO:1902600">
    <property type="term" value="P:proton transmembrane transport"/>
    <property type="evidence" value="ECO:0007669"/>
    <property type="project" value="TreeGrafter"/>
</dbReference>
<dbReference type="Pfam" id="PF10173">
    <property type="entry name" value="Mit_KHE1"/>
    <property type="match status" value="1"/>
</dbReference>
<proteinExistence type="predicted"/>
<dbReference type="OrthoDB" id="5562676at2759"/>
<sequence length="392" mass="45116">MSRQCLLKPSTSLITTKISYHYKVNNSIFIIGTRSKSSKSTVTTNPESIDNSKFEIHNEKQLPPPTLDKNSIYIISLPITTLKSFVYCNHQPSLLSSKSSDLNNKVPLLLKLEHKVVNLAKKGWTKLSTSKSNINIKITSFIKKLLLTIPYEENCLTSFPNKHAMIREINKELKENDNNNLTIQSEIEKLKIPNDQLKPIPFYHANFQNLTTILNQLYKFKSENEEKHKKFAILCAIGIPLTLPFALVPVLPNVPGFYLAYRLYCHIKALLGIKHLNYLLEKKENNHVEPKSEEIANEKTVTDTSHIKFKVIEEIDKIYKENNENLSNLVKDLNAEELQPDDENEQLIINKEIINELTEKLDLYHIKDDLLKALSQESKKLNKNIKIEETVE</sequence>
<dbReference type="PANTHER" id="PTHR28062">
    <property type="entry name" value="K+-H+ EXCHANGE-LIKE PROTEIN"/>
    <property type="match status" value="1"/>
</dbReference>
<gene>
    <name evidence="1" type="ORF">CANVERA_P2883</name>
</gene>
<evidence type="ECO:0000313" key="1">
    <source>
        <dbReference type="EMBL" id="CAI5758370.1"/>
    </source>
</evidence>
<name>A0A9W4TU48_9ASCO</name>
<dbReference type="PANTHER" id="PTHR28062:SF1">
    <property type="entry name" value="TRANSMEMBRANE PROTEIN"/>
    <property type="match status" value="1"/>
</dbReference>
<protein>
    <submittedName>
        <fullName evidence="1">Uncharacterized protein</fullName>
    </submittedName>
</protein>
<dbReference type="InterPro" id="IPR018786">
    <property type="entry name" value="Mit_KHE1"/>
</dbReference>
<dbReference type="Proteomes" id="UP001152885">
    <property type="component" value="Unassembled WGS sequence"/>
</dbReference>
<accession>A0A9W4TU48</accession>
<reference evidence="1" key="1">
    <citation type="submission" date="2022-12" db="EMBL/GenBank/DDBJ databases">
        <authorList>
            <person name="Brejova B."/>
        </authorList>
    </citation>
    <scope>NUCLEOTIDE SEQUENCE</scope>
</reference>
<dbReference type="GO" id="GO:0005743">
    <property type="term" value="C:mitochondrial inner membrane"/>
    <property type="evidence" value="ECO:0007669"/>
    <property type="project" value="TreeGrafter"/>
</dbReference>
<comment type="caution">
    <text evidence="1">The sequence shown here is derived from an EMBL/GenBank/DDBJ whole genome shotgun (WGS) entry which is preliminary data.</text>
</comment>
<dbReference type="EMBL" id="CANTUO010000003">
    <property type="protein sequence ID" value="CAI5758370.1"/>
    <property type="molecule type" value="Genomic_DNA"/>
</dbReference>
<dbReference type="GO" id="GO:0006813">
    <property type="term" value="P:potassium ion transport"/>
    <property type="evidence" value="ECO:0007669"/>
    <property type="project" value="TreeGrafter"/>
</dbReference>
<evidence type="ECO:0000313" key="2">
    <source>
        <dbReference type="Proteomes" id="UP001152885"/>
    </source>
</evidence>
<keyword evidence="2" id="KW-1185">Reference proteome</keyword>
<dbReference type="AlphaFoldDB" id="A0A9W4TU48"/>